<dbReference type="InterPro" id="IPR011333">
    <property type="entry name" value="SKP1/BTB/POZ_sf"/>
</dbReference>
<name>N1PUY5_DOTSN</name>
<keyword evidence="2" id="KW-1185">Reference proteome</keyword>
<sequence length="197" mass="22702">MPYIREVYNMVAQTNMYALFAAMQSDRLIKSFVGSSTIPLQVQESILLKPSAFFRGALKRDTFQEGKEGVIHFPDDDVTSWTVLNYWMINGEVPVHDCKDEDLINAWYLANKYQMAQLQDDLMYELLELDHDGLWLARDFEQMFARKLGGLSPTNLFAELLIVQAKDRADIGVKGSNLDVSGGDNDYAKDFWRRWSR</sequence>
<proteinExistence type="predicted"/>
<protein>
    <recommendedName>
        <fullName evidence="3">BTB domain-containing protein</fullName>
    </recommendedName>
</protein>
<dbReference type="Proteomes" id="UP000016933">
    <property type="component" value="Unassembled WGS sequence"/>
</dbReference>
<organism evidence="1 2">
    <name type="scientific">Dothistroma septosporum (strain NZE10 / CBS 128990)</name>
    <name type="common">Red band needle blight fungus</name>
    <name type="synonym">Mycosphaerella pini</name>
    <dbReference type="NCBI Taxonomy" id="675120"/>
    <lineage>
        <taxon>Eukaryota</taxon>
        <taxon>Fungi</taxon>
        <taxon>Dikarya</taxon>
        <taxon>Ascomycota</taxon>
        <taxon>Pezizomycotina</taxon>
        <taxon>Dothideomycetes</taxon>
        <taxon>Dothideomycetidae</taxon>
        <taxon>Mycosphaerellales</taxon>
        <taxon>Mycosphaerellaceae</taxon>
        <taxon>Dothistroma</taxon>
    </lineage>
</organism>
<dbReference type="Gene3D" id="3.30.710.10">
    <property type="entry name" value="Potassium Channel Kv1.1, Chain A"/>
    <property type="match status" value="1"/>
</dbReference>
<evidence type="ECO:0000313" key="1">
    <source>
        <dbReference type="EMBL" id="EME46758.1"/>
    </source>
</evidence>
<reference evidence="2" key="1">
    <citation type="journal article" date="2012" name="PLoS Genet.">
        <title>The genomes of the fungal plant pathogens Cladosporium fulvum and Dothistroma septosporum reveal adaptation to different hosts and lifestyles but also signatures of common ancestry.</title>
        <authorList>
            <person name="de Wit P.J.G.M."/>
            <person name="van der Burgt A."/>
            <person name="Oekmen B."/>
            <person name="Stergiopoulos I."/>
            <person name="Abd-Elsalam K.A."/>
            <person name="Aerts A.L."/>
            <person name="Bahkali A.H."/>
            <person name="Beenen H.G."/>
            <person name="Chettri P."/>
            <person name="Cox M.P."/>
            <person name="Datema E."/>
            <person name="de Vries R.P."/>
            <person name="Dhillon B."/>
            <person name="Ganley A.R."/>
            <person name="Griffiths S.A."/>
            <person name="Guo Y."/>
            <person name="Hamelin R.C."/>
            <person name="Henrissat B."/>
            <person name="Kabir M.S."/>
            <person name="Jashni M.K."/>
            <person name="Kema G."/>
            <person name="Klaubauf S."/>
            <person name="Lapidus A."/>
            <person name="Levasseur A."/>
            <person name="Lindquist E."/>
            <person name="Mehrabi R."/>
            <person name="Ohm R.A."/>
            <person name="Owen T.J."/>
            <person name="Salamov A."/>
            <person name="Schwelm A."/>
            <person name="Schijlen E."/>
            <person name="Sun H."/>
            <person name="van den Burg H.A."/>
            <person name="van Ham R.C.H.J."/>
            <person name="Zhang S."/>
            <person name="Goodwin S.B."/>
            <person name="Grigoriev I.V."/>
            <person name="Collemare J."/>
            <person name="Bradshaw R.E."/>
        </authorList>
    </citation>
    <scope>NUCLEOTIDE SEQUENCE [LARGE SCALE GENOMIC DNA]</scope>
    <source>
        <strain evidence="2">NZE10 / CBS 128990</strain>
    </source>
</reference>
<evidence type="ECO:0008006" key="3">
    <source>
        <dbReference type="Google" id="ProtNLM"/>
    </source>
</evidence>
<accession>N1PUY5</accession>
<dbReference type="HOGENOM" id="CLU_1384134_0_0_1"/>
<dbReference type="AlphaFoldDB" id="N1PUY5"/>
<dbReference type="STRING" id="675120.N1PUY5"/>
<dbReference type="OrthoDB" id="3632283at2759"/>
<gene>
    <name evidence="1" type="ORF">DOTSEDRAFT_22794</name>
</gene>
<reference evidence="1 2" key="2">
    <citation type="journal article" date="2012" name="PLoS Pathog.">
        <title>Diverse lifestyles and strategies of plant pathogenesis encoded in the genomes of eighteen Dothideomycetes fungi.</title>
        <authorList>
            <person name="Ohm R.A."/>
            <person name="Feau N."/>
            <person name="Henrissat B."/>
            <person name="Schoch C.L."/>
            <person name="Horwitz B.A."/>
            <person name="Barry K.W."/>
            <person name="Condon B.J."/>
            <person name="Copeland A.C."/>
            <person name="Dhillon B."/>
            <person name="Glaser F."/>
            <person name="Hesse C.N."/>
            <person name="Kosti I."/>
            <person name="LaButti K."/>
            <person name="Lindquist E.A."/>
            <person name="Lucas S."/>
            <person name="Salamov A.A."/>
            <person name="Bradshaw R.E."/>
            <person name="Ciuffetti L."/>
            <person name="Hamelin R.C."/>
            <person name="Kema G.H.J."/>
            <person name="Lawrence C."/>
            <person name="Scott J.A."/>
            <person name="Spatafora J.W."/>
            <person name="Turgeon B.G."/>
            <person name="de Wit P.J.G.M."/>
            <person name="Zhong S."/>
            <person name="Goodwin S.B."/>
            <person name="Grigoriev I.V."/>
        </authorList>
    </citation>
    <scope>NUCLEOTIDE SEQUENCE [LARGE SCALE GENOMIC DNA]</scope>
    <source>
        <strain evidence="2">NZE10 / CBS 128990</strain>
    </source>
</reference>
<evidence type="ECO:0000313" key="2">
    <source>
        <dbReference type="Proteomes" id="UP000016933"/>
    </source>
</evidence>
<dbReference type="EMBL" id="KB446537">
    <property type="protein sequence ID" value="EME46758.1"/>
    <property type="molecule type" value="Genomic_DNA"/>
</dbReference>
<dbReference type="eggNOG" id="ENOG502RMBY">
    <property type="taxonomic scope" value="Eukaryota"/>
</dbReference>
<dbReference type="OMA" id="WYLANKY"/>